<dbReference type="EMBL" id="AHNU02000057">
    <property type="protein sequence ID" value="EMN89427.1"/>
    <property type="molecule type" value="Genomic_DNA"/>
</dbReference>
<dbReference type="AlphaFoldDB" id="M6QKK8"/>
<organism evidence="2 3">
    <name type="scientific">Leptospira weilii str. UI 13098</name>
    <dbReference type="NCBI Taxonomy" id="1088542"/>
    <lineage>
        <taxon>Bacteria</taxon>
        <taxon>Pseudomonadati</taxon>
        <taxon>Spirochaetota</taxon>
        <taxon>Spirochaetia</taxon>
        <taxon>Leptospirales</taxon>
        <taxon>Leptospiraceae</taxon>
        <taxon>Leptospira</taxon>
    </lineage>
</organism>
<protein>
    <submittedName>
        <fullName evidence="2">Uncharacterized protein</fullName>
    </submittedName>
</protein>
<comment type="caution">
    <text evidence="2">The sequence shown here is derived from an EMBL/GenBank/DDBJ whole genome shotgun (WGS) entry which is preliminary data.</text>
</comment>
<name>M6QKK8_9LEPT</name>
<reference evidence="2 3" key="1">
    <citation type="submission" date="2013-01" db="EMBL/GenBank/DDBJ databases">
        <authorList>
            <person name="Harkins D.M."/>
            <person name="Durkin A.S."/>
            <person name="Brinkac L.M."/>
            <person name="Haft D.H."/>
            <person name="Selengut J.D."/>
            <person name="Sanka R."/>
            <person name="DePew J."/>
            <person name="Purushe J."/>
            <person name="Chanthongthip A."/>
            <person name="Lattana O."/>
            <person name="Phetsouvanh R."/>
            <person name="Newton P.N."/>
            <person name="Vinetz J.M."/>
            <person name="Sutton G.G."/>
            <person name="Nierman W.C."/>
            <person name="Fouts D.E."/>
        </authorList>
    </citation>
    <scope>NUCLEOTIDE SEQUENCE [LARGE SCALE GENOMIC DNA]</scope>
    <source>
        <strain evidence="2 3">UI 13098</strain>
    </source>
</reference>
<sequence>MFRRHLTPEQRKARIKERIRRLYKTELEKENRGGDRKSSKNTKKEKSNLHPEGLILEKSESLLLRNK</sequence>
<evidence type="ECO:0000256" key="1">
    <source>
        <dbReference type="SAM" id="MobiDB-lite"/>
    </source>
</evidence>
<dbReference type="Proteomes" id="UP000012118">
    <property type="component" value="Unassembled WGS sequence"/>
</dbReference>
<evidence type="ECO:0000313" key="2">
    <source>
        <dbReference type="EMBL" id="EMN89427.1"/>
    </source>
</evidence>
<accession>M6QKK8</accession>
<proteinExistence type="predicted"/>
<keyword evidence="3" id="KW-1185">Reference proteome</keyword>
<feature type="region of interest" description="Disordered" evidence="1">
    <location>
        <begin position="24"/>
        <end position="67"/>
    </location>
</feature>
<evidence type="ECO:0000313" key="3">
    <source>
        <dbReference type="Proteomes" id="UP000012118"/>
    </source>
</evidence>
<feature type="compositionally biased region" description="Basic and acidic residues" evidence="1">
    <location>
        <begin position="24"/>
        <end position="60"/>
    </location>
</feature>
<gene>
    <name evidence="2" type="ORF">LEP1GSC108_0340</name>
</gene>